<feature type="compositionally biased region" description="Pro residues" evidence="1">
    <location>
        <begin position="1341"/>
        <end position="1357"/>
    </location>
</feature>
<keyword evidence="4" id="KW-1185">Reference proteome</keyword>
<accession>A0A420Y766</accession>
<feature type="domain" description="Rhamnogalacturonase A/B/Epimerase-like pectate lyase" evidence="2">
    <location>
        <begin position="473"/>
        <end position="698"/>
    </location>
</feature>
<dbReference type="PANTHER" id="PTHR33928">
    <property type="entry name" value="POLYGALACTURONASE QRT3"/>
    <property type="match status" value="1"/>
</dbReference>
<name>A0A420Y766_9PEZI</name>
<dbReference type="InterPro" id="IPR039279">
    <property type="entry name" value="QRT3-like"/>
</dbReference>
<dbReference type="Pfam" id="PF12708">
    <property type="entry name" value="Pect-lyase_RHGA_epim"/>
    <property type="match status" value="2"/>
</dbReference>
<dbReference type="InterPro" id="IPR024535">
    <property type="entry name" value="RHGA/B-epi-like_pectate_lyase"/>
</dbReference>
<protein>
    <recommendedName>
        <fullName evidence="2">Rhamnogalacturonase A/B/Epimerase-like pectate lyase domain-containing protein</fullName>
    </recommendedName>
</protein>
<gene>
    <name evidence="3" type="ORF">DL546_005023</name>
</gene>
<dbReference type="SUPFAM" id="SSF51126">
    <property type="entry name" value="Pectin lyase-like"/>
    <property type="match status" value="2"/>
</dbReference>
<feature type="region of interest" description="Disordered" evidence="1">
    <location>
        <begin position="1335"/>
        <end position="1360"/>
    </location>
</feature>
<evidence type="ECO:0000259" key="2">
    <source>
        <dbReference type="Pfam" id="PF12708"/>
    </source>
</evidence>
<dbReference type="PANTHER" id="PTHR33928:SF2">
    <property type="entry name" value="PECTATE LYASE SUPERFAMILY PROTEIN DOMAIN-CONTAINING PROTEIN-RELATED"/>
    <property type="match status" value="1"/>
</dbReference>
<dbReference type="OrthoDB" id="1046782at2759"/>
<feature type="compositionally biased region" description="Low complexity" evidence="1">
    <location>
        <begin position="1423"/>
        <end position="1445"/>
    </location>
</feature>
<dbReference type="FunFam" id="2.160.20.10:FF:000043">
    <property type="entry name" value="Exo-beta-1,3-glucanase, putative"/>
    <property type="match status" value="1"/>
</dbReference>
<proteinExistence type="predicted"/>
<dbReference type="CDD" id="cd23668">
    <property type="entry name" value="GH55_beta13glucanase-like"/>
    <property type="match status" value="1"/>
</dbReference>
<evidence type="ECO:0000313" key="4">
    <source>
        <dbReference type="Proteomes" id="UP000275385"/>
    </source>
</evidence>
<feature type="compositionally biased region" description="Polar residues" evidence="1">
    <location>
        <begin position="320"/>
        <end position="343"/>
    </location>
</feature>
<feature type="region of interest" description="Disordered" evidence="1">
    <location>
        <begin position="1419"/>
        <end position="1453"/>
    </location>
</feature>
<dbReference type="InterPro" id="IPR012334">
    <property type="entry name" value="Pectin_lyas_fold"/>
</dbReference>
<feature type="region of interest" description="Disordered" evidence="1">
    <location>
        <begin position="311"/>
        <end position="348"/>
    </location>
</feature>
<dbReference type="InterPro" id="IPR011050">
    <property type="entry name" value="Pectin_lyase_fold/virulence"/>
</dbReference>
<evidence type="ECO:0000256" key="1">
    <source>
        <dbReference type="SAM" id="MobiDB-lite"/>
    </source>
</evidence>
<dbReference type="Gene3D" id="2.160.20.10">
    <property type="entry name" value="Single-stranded right-handed beta-helix, Pectin lyase-like"/>
    <property type="match status" value="2"/>
</dbReference>
<organism evidence="3 4">
    <name type="scientific">Coniochaeta pulveracea</name>
    <dbReference type="NCBI Taxonomy" id="177199"/>
    <lineage>
        <taxon>Eukaryota</taxon>
        <taxon>Fungi</taxon>
        <taxon>Dikarya</taxon>
        <taxon>Ascomycota</taxon>
        <taxon>Pezizomycotina</taxon>
        <taxon>Sordariomycetes</taxon>
        <taxon>Sordariomycetidae</taxon>
        <taxon>Coniochaetales</taxon>
        <taxon>Coniochaetaceae</taxon>
        <taxon>Coniochaeta</taxon>
    </lineage>
</organism>
<reference evidence="3 4" key="1">
    <citation type="submission" date="2018-08" db="EMBL/GenBank/DDBJ databases">
        <title>Draft genome of the lignicolous fungus Coniochaeta pulveracea.</title>
        <authorList>
            <person name="Borstlap C.J."/>
            <person name="De Witt R.N."/>
            <person name="Botha A."/>
            <person name="Volschenk H."/>
        </authorList>
    </citation>
    <scope>NUCLEOTIDE SEQUENCE [LARGE SCALE GENOMIC DNA]</scope>
    <source>
        <strain evidence="3 4">CAB683</strain>
    </source>
</reference>
<feature type="domain" description="Rhamnogalacturonase A/B/Epimerase-like pectate lyase" evidence="2">
    <location>
        <begin position="834"/>
        <end position="893"/>
    </location>
</feature>
<dbReference type="STRING" id="177199.A0A420Y766"/>
<evidence type="ECO:0000313" key="3">
    <source>
        <dbReference type="EMBL" id="RKU43729.1"/>
    </source>
</evidence>
<comment type="caution">
    <text evidence="3">The sequence shown here is derived from an EMBL/GenBank/DDBJ whole genome shotgun (WGS) entry which is preliminary data.</text>
</comment>
<dbReference type="FunFam" id="2.160.20.10:FF:000049">
    <property type="entry name" value="Putative exo-beta-1,3-glucanase"/>
    <property type="match status" value="1"/>
</dbReference>
<dbReference type="GO" id="GO:0004650">
    <property type="term" value="F:polygalacturonase activity"/>
    <property type="evidence" value="ECO:0007669"/>
    <property type="project" value="InterPro"/>
</dbReference>
<dbReference type="EMBL" id="QVQW01000039">
    <property type="protein sequence ID" value="RKU43729.1"/>
    <property type="molecule type" value="Genomic_DNA"/>
</dbReference>
<dbReference type="Proteomes" id="UP000275385">
    <property type="component" value="Unassembled WGS sequence"/>
</dbReference>
<sequence length="1563" mass="168990">MRDICKNAYNFFAFNMRTVNTELHPLSHLPKTIFGYDFNTGKSRTTRASQRREHSCPTKHVPYWKDIHTCPESNQRYPMRHDGEWWTTDKEDNTQVNEIKHRRSGANILELSHIRYSCDEFPPATWVEGGDNLPLNQMPSETRCAAIRCGGKGLNIKAEQDWQATAHGALQRQLKSLINQRRVQNNAFPNYNAKNSVALFGFTMNNEADGYAAKVYTYADAGFNTLLSTDTVTQAKRDLLYAVNTSQIKPWELTYQQLRDLTDLGLAYESHAVHANESFVPVPGGFTGTTVPMSWMEGGDGLHLRWTDAEEDDDMEPVSNAPSTAKSMSKRQTAPRNASTSSVAPLVKAASPSALQKARAIVEKALAESAKLNAARLAKPMRNNYSLKPGTVIGDTTVPQRLRHRADATGVTALLNITDEIADAAALVAEADATSQGMNATKRAVAAAGTYWMGSLDRKGTVPWGDNSSYVIFRNVLDYGAVGNGVTDDTKAIKLAMTDGKRCGVKCNGSTTKNAIVYFPPGTYVISSTIAMPFGTQVIGDANNRPTLRASKSFIGMGVLSTDEYTGGGTGTDGLDQEYYVNTANFYRQIRNVVIDVTATRASQKVACLHYQVAQATSLQNVDLVAGSTGYGMYAENGSGGQISDVNFKGGAVGLYGGSQQFTAQRLNFDGCAVGVQLIWDWGWVWKSITMTNVGTGFKLVPDSTSGAGGNIGSASFLDSSFSNVQTAVVISPPTDKPGSGTTGLALENIALSGVGAAVADTSGKTILAGGAGKIDQWHMGPVYSGSGGSPARTFSTGGKVGAYRRHSTLLDDSGGYFERAKPQYEDRGVGDFLHVKDMGARGDGVSDDTAAFQAALYAAVGKVLFIDAGSYILTSTVTIPSGSKIVGETWSQLAASGSYFTDPLNPKVMLKVGNPGDVGDVEMQDLFFTTVGPTAGAILVEWNLQAKSPGSAGLWDCHARVGGATGTKLTPAECPPATSGVDAGCSAASLMMHLTPTGSGYFENMWLWVSDHMIDDPDLEDANNPMVQNSVYVARGFLIESTEPTWLYGTASEHSVFYQYNFYRARNIFAGLLQTESPYYQPTPPPPAPFQPSVGVFPGDPTYTCTAGDEFSGCDESWAVIIRQSENIFVASAGLYSWFSTYAQTCIDGQACQKALVLLEENFANVRFQHLITIGAKYMAVMDGKGILAKDNLNVNTHPFWSQISVLDVSSNGTQFDELIWIDPKIWDMDQPSFTCSPPCHVKIPPWTKATSTVNYPLLTVSDGSWTSTITMPPMTISQWVFEVVTLSQGAAAAGVGAVEKRQGFEAFWPTPATTPYWPSVVYNGPDGLETTVGPTTSFPHPPTTIGPNAPPPPKGSWPKRQIQPYAGNVESPLVKECFGGIFDFNCIDMPWLYNGNETFAGDDGDDDDENWEELQTMCPAPTSSSSSSTTTTTTQEETPTSSPYEHGDPTQNEVHCYGSGHKMSRVRLVNAIESWCGGLGANGMLYSENYFLQSRFPFSGGEAVVASLNIYEGCEWQFDMDECRRYMKVSVDSCNCGGENGKQGGRLTNNCMEWRIDPNSD</sequence>